<proteinExistence type="predicted"/>
<dbReference type="AlphaFoldDB" id="A0A818E650"/>
<organism evidence="1 2">
    <name type="scientific">Rotaria socialis</name>
    <dbReference type="NCBI Taxonomy" id="392032"/>
    <lineage>
        <taxon>Eukaryota</taxon>
        <taxon>Metazoa</taxon>
        <taxon>Spiralia</taxon>
        <taxon>Gnathifera</taxon>
        <taxon>Rotifera</taxon>
        <taxon>Eurotatoria</taxon>
        <taxon>Bdelloidea</taxon>
        <taxon>Philodinida</taxon>
        <taxon>Philodinidae</taxon>
        <taxon>Rotaria</taxon>
    </lineage>
</organism>
<dbReference type="Proteomes" id="UP000663865">
    <property type="component" value="Unassembled WGS sequence"/>
</dbReference>
<evidence type="ECO:0000313" key="1">
    <source>
        <dbReference type="EMBL" id="CAF3453512.1"/>
    </source>
</evidence>
<reference evidence="1" key="1">
    <citation type="submission" date="2021-02" db="EMBL/GenBank/DDBJ databases">
        <authorList>
            <person name="Nowell W R."/>
        </authorList>
    </citation>
    <scope>NUCLEOTIDE SEQUENCE</scope>
</reference>
<accession>A0A818E650</accession>
<sequence>MQFLQDLFSHSDSQRAHEQIYGGGYGEPRQHHKSSFTHELIAGGAVFAGEFLFLSNIGQANETDDCADYFSNREWSGCLRLPMCWFLWSCSYGGPAPYGGPSPYEGLDQYDGAGAYGNN</sequence>
<dbReference type="EMBL" id="CAJNYV010002059">
    <property type="protein sequence ID" value="CAF3453512.1"/>
    <property type="molecule type" value="Genomic_DNA"/>
</dbReference>
<comment type="caution">
    <text evidence="1">The sequence shown here is derived from an EMBL/GenBank/DDBJ whole genome shotgun (WGS) entry which is preliminary data.</text>
</comment>
<protein>
    <submittedName>
        <fullName evidence="1">Uncharacterized protein</fullName>
    </submittedName>
</protein>
<name>A0A818E650_9BILA</name>
<evidence type="ECO:0000313" key="2">
    <source>
        <dbReference type="Proteomes" id="UP000663865"/>
    </source>
</evidence>
<gene>
    <name evidence="1" type="ORF">KIK155_LOCUS12560</name>
</gene>